<evidence type="ECO:0000313" key="1">
    <source>
        <dbReference type="EMBL" id="KAJ7301886.1"/>
    </source>
</evidence>
<dbReference type="EMBL" id="JARIHO010000124">
    <property type="protein sequence ID" value="KAJ7301886.1"/>
    <property type="molecule type" value="Genomic_DNA"/>
</dbReference>
<name>A0AAD7E7L7_9AGAR</name>
<proteinExistence type="predicted"/>
<gene>
    <name evidence="1" type="ORF">DFH08DRAFT_827094</name>
</gene>
<sequence>MPKTRVRLVHNLSIILVNSYFQPSTYHQIEHYGKPEHHALKQMISCVLVVPVRIYIFVALLTQRCTHLTGLPWLNAELCAVPAETGRRTARVLRISDTPSCLQRPVFGRAMIFYDLLSAGVAEQEGITLAGKQHVAGKYSKSENVAEETRGTGVGAGGAQLMAEKTPLTQDCLIRGGTWLGRQPRDWTSVTIFFRRLRRWCA</sequence>
<dbReference type="Proteomes" id="UP001218218">
    <property type="component" value="Unassembled WGS sequence"/>
</dbReference>
<organism evidence="1 2">
    <name type="scientific">Mycena albidolilacea</name>
    <dbReference type="NCBI Taxonomy" id="1033008"/>
    <lineage>
        <taxon>Eukaryota</taxon>
        <taxon>Fungi</taxon>
        <taxon>Dikarya</taxon>
        <taxon>Basidiomycota</taxon>
        <taxon>Agaricomycotina</taxon>
        <taxon>Agaricomycetes</taxon>
        <taxon>Agaricomycetidae</taxon>
        <taxon>Agaricales</taxon>
        <taxon>Marasmiineae</taxon>
        <taxon>Mycenaceae</taxon>
        <taxon>Mycena</taxon>
    </lineage>
</organism>
<dbReference type="AlphaFoldDB" id="A0AAD7E7L7"/>
<accession>A0AAD7E7L7</accession>
<comment type="caution">
    <text evidence="1">The sequence shown here is derived from an EMBL/GenBank/DDBJ whole genome shotgun (WGS) entry which is preliminary data.</text>
</comment>
<reference evidence="1" key="1">
    <citation type="submission" date="2023-03" db="EMBL/GenBank/DDBJ databases">
        <title>Massive genome expansion in bonnet fungi (Mycena s.s.) driven by repeated elements and novel gene families across ecological guilds.</title>
        <authorList>
            <consortium name="Lawrence Berkeley National Laboratory"/>
            <person name="Harder C.B."/>
            <person name="Miyauchi S."/>
            <person name="Viragh M."/>
            <person name="Kuo A."/>
            <person name="Thoen E."/>
            <person name="Andreopoulos B."/>
            <person name="Lu D."/>
            <person name="Skrede I."/>
            <person name="Drula E."/>
            <person name="Henrissat B."/>
            <person name="Morin E."/>
            <person name="Kohler A."/>
            <person name="Barry K."/>
            <person name="LaButti K."/>
            <person name="Morin E."/>
            <person name="Salamov A."/>
            <person name="Lipzen A."/>
            <person name="Mereny Z."/>
            <person name="Hegedus B."/>
            <person name="Baldrian P."/>
            <person name="Stursova M."/>
            <person name="Weitz H."/>
            <person name="Taylor A."/>
            <person name="Grigoriev I.V."/>
            <person name="Nagy L.G."/>
            <person name="Martin F."/>
            <person name="Kauserud H."/>
        </authorList>
    </citation>
    <scope>NUCLEOTIDE SEQUENCE</scope>
    <source>
        <strain evidence="1">CBHHK002</strain>
    </source>
</reference>
<evidence type="ECO:0000313" key="2">
    <source>
        <dbReference type="Proteomes" id="UP001218218"/>
    </source>
</evidence>
<protein>
    <submittedName>
        <fullName evidence="1">Uncharacterized protein</fullName>
    </submittedName>
</protein>
<keyword evidence="2" id="KW-1185">Reference proteome</keyword>